<dbReference type="InParanoid" id="A0A098DK71"/>
<dbReference type="EnsemblFungi" id="CEF79348">
    <property type="protein sequence ID" value="CEF79348"/>
    <property type="gene ID" value="FGRRES_15239"/>
</dbReference>
<evidence type="ECO:0000313" key="1">
    <source>
        <dbReference type="EMBL" id="CEF79348.1"/>
    </source>
</evidence>
<dbReference type="EMBL" id="HG970333">
    <property type="protein sequence ID" value="CEF79348.1"/>
    <property type="molecule type" value="Genomic_DNA"/>
</dbReference>
<reference evidence="1 3" key="3">
    <citation type="journal article" date="2015" name="BMC Genomics">
        <title>The completed genome sequence of the pathogenic ascomycete fungus Fusarium graminearum.</title>
        <authorList>
            <person name="King R."/>
            <person name="Urban M."/>
            <person name="Hammond-Kosack M.C."/>
            <person name="Hassani-Pak K."/>
            <person name="Hammond-Kosack K.E."/>
        </authorList>
    </citation>
    <scope>NUCLEOTIDE SEQUENCE [LARGE SCALE GENOMIC DNA]</scope>
    <source>
        <strain evidence="3">ATCC MYA-4620 / CBS 123657 / FGSC 9075 / NRRL 31084 / PH-1</strain>
        <strain evidence="1">PH-1</strain>
    </source>
</reference>
<proteinExistence type="predicted"/>
<reference evidence="2" key="4">
    <citation type="submission" date="2017-01" db="UniProtKB">
        <authorList>
            <consortium name="EnsemblFungi"/>
        </authorList>
    </citation>
    <scope>IDENTIFICATION</scope>
    <source>
        <strain evidence="2">PH-1 / ATCC MYA-4620 / FGSC 9075 / NRRL 31084</strain>
    </source>
</reference>
<accession>A0A098DK71</accession>
<dbReference type="VEuPathDB" id="FungiDB:FGRAMPH1_01G15095"/>
<dbReference type="Proteomes" id="UP000070720">
    <property type="component" value="Chromosome 2"/>
</dbReference>
<reference evidence="2 3" key="1">
    <citation type="journal article" date="2007" name="Science">
        <title>The Fusarium graminearum genome reveals a link between localized polymorphism and pathogen specialization.</title>
        <authorList>
            <person name="Cuomo C.A."/>
            <person name="Gueldener U."/>
            <person name="Xu J.-R."/>
            <person name="Trail F."/>
            <person name="Turgeon B.G."/>
            <person name="Di Pietro A."/>
            <person name="Walton J.D."/>
            <person name="Ma L.-J."/>
            <person name="Baker S.E."/>
            <person name="Rep M."/>
            <person name="Adam G."/>
            <person name="Antoniw J."/>
            <person name="Baldwin T."/>
            <person name="Calvo S.E."/>
            <person name="Chang Y.-L."/>
            <person name="DeCaprio D."/>
            <person name="Gale L.R."/>
            <person name="Gnerre S."/>
            <person name="Goswami R.S."/>
            <person name="Hammond-Kosack K."/>
            <person name="Harris L.J."/>
            <person name="Hilburn K."/>
            <person name="Kennell J.C."/>
            <person name="Kroken S."/>
            <person name="Magnuson J.K."/>
            <person name="Mannhaupt G."/>
            <person name="Mauceli E.W."/>
            <person name="Mewes H.-W."/>
            <person name="Mitterbauer R."/>
            <person name="Muehlbauer G."/>
            <person name="Muensterkoetter M."/>
            <person name="Nelson D."/>
            <person name="O'Donnell K."/>
            <person name="Ouellet T."/>
            <person name="Qi W."/>
            <person name="Quesneville H."/>
            <person name="Roncero M.I.G."/>
            <person name="Seong K.-Y."/>
            <person name="Tetko I.V."/>
            <person name="Urban M."/>
            <person name="Waalwijk C."/>
            <person name="Ward T.J."/>
            <person name="Yao J."/>
            <person name="Birren B.W."/>
            <person name="Kistler H.C."/>
        </authorList>
    </citation>
    <scope>NUCLEOTIDE SEQUENCE [LARGE SCALE GENOMIC DNA]</scope>
    <source>
        <strain evidence="3">ATCC MYA-4620 / CBS 123657 / FGSC 9075 / NRRL 31084 / PH-1</strain>
        <strain evidence="2">PH-1 / ATCC MYA-4620 / FGSC 9075 / NRRL 31084</strain>
    </source>
</reference>
<dbReference type="AlphaFoldDB" id="A0A098DK71"/>
<gene>
    <name evidence="1" type="ORF">FGRAMPH1_01T15095</name>
</gene>
<reference evidence="2 3" key="2">
    <citation type="journal article" date="2010" name="Nature">
        <title>Comparative genomics reveals mobile pathogenicity chromosomes in Fusarium.</title>
        <authorList>
            <person name="Ma L.J."/>
            <person name="van der Does H.C."/>
            <person name="Borkovich K.A."/>
            <person name="Coleman J.J."/>
            <person name="Daboussi M.J."/>
            <person name="Di Pietro A."/>
            <person name="Dufresne M."/>
            <person name="Freitag M."/>
            <person name="Grabherr M."/>
            <person name="Henrissat B."/>
            <person name="Houterman P.M."/>
            <person name="Kang S."/>
            <person name="Shim W.B."/>
            <person name="Woloshuk C."/>
            <person name="Xie X."/>
            <person name="Xu J.R."/>
            <person name="Antoniw J."/>
            <person name="Baker S.E."/>
            <person name="Bluhm B.H."/>
            <person name="Breakspear A."/>
            <person name="Brown D.W."/>
            <person name="Butchko R.A."/>
            <person name="Chapman S."/>
            <person name="Coulson R."/>
            <person name="Coutinho P.M."/>
            <person name="Danchin E.G."/>
            <person name="Diener A."/>
            <person name="Gale L.R."/>
            <person name="Gardiner D.M."/>
            <person name="Goff S."/>
            <person name="Hammond-Kosack K.E."/>
            <person name="Hilburn K."/>
            <person name="Hua-Van A."/>
            <person name="Jonkers W."/>
            <person name="Kazan K."/>
            <person name="Kodira C.D."/>
            <person name="Koehrsen M."/>
            <person name="Kumar L."/>
            <person name="Lee Y.H."/>
            <person name="Li L."/>
            <person name="Manners J.M."/>
            <person name="Miranda-Saavedra D."/>
            <person name="Mukherjee M."/>
            <person name="Park G."/>
            <person name="Park J."/>
            <person name="Park S.Y."/>
            <person name="Proctor R.H."/>
            <person name="Regev A."/>
            <person name="Ruiz-Roldan M.C."/>
            <person name="Sain D."/>
            <person name="Sakthikumar S."/>
            <person name="Sykes S."/>
            <person name="Schwartz D.C."/>
            <person name="Turgeon B.G."/>
            <person name="Wapinski I."/>
            <person name="Yoder O."/>
            <person name="Young S."/>
            <person name="Zeng Q."/>
            <person name="Zhou S."/>
            <person name="Galagan J."/>
            <person name="Cuomo C.A."/>
            <person name="Kistler H.C."/>
            <person name="Rep M."/>
        </authorList>
    </citation>
    <scope>GENOME REANNOTATION</scope>
    <source>
        <strain evidence="3">ATCC MYA-4620 / CBS 123657 / FGSC 9075 / NRRL 31084 / PH-1</strain>
        <strain evidence="2">PH-1 / ATCC MYA-4620 / FGSC 9075 / NRRL 31084</strain>
    </source>
</reference>
<protein>
    <submittedName>
        <fullName evidence="1">Chromosome 2, complete genome</fullName>
    </submittedName>
</protein>
<sequence>MYCSSRLPVLGRLIVSDKRLRQPEAVEGLLVKVWKLEGGVDKADGATLKGLVADWRYDQVRLLAVATAT</sequence>
<evidence type="ECO:0000313" key="3">
    <source>
        <dbReference type="Proteomes" id="UP000070720"/>
    </source>
</evidence>
<keyword evidence="3" id="KW-1185">Reference proteome</keyword>
<organism evidence="1 3">
    <name type="scientific">Gibberella zeae (strain ATCC MYA-4620 / CBS 123657 / FGSC 9075 / NRRL 31084 / PH-1)</name>
    <name type="common">Wheat head blight fungus</name>
    <name type="synonym">Fusarium graminearum</name>
    <dbReference type="NCBI Taxonomy" id="229533"/>
    <lineage>
        <taxon>Eukaryota</taxon>
        <taxon>Fungi</taxon>
        <taxon>Dikarya</taxon>
        <taxon>Ascomycota</taxon>
        <taxon>Pezizomycotina</taxon>
        <taxon>Sordariomycetes</taxon>
        <taxon>Hypocreomycetidae</taxon>
        <taxon>Hypocreales</taxon>
        <taxon>Nectriaceae</taxon>
        <taxon>Fusarium</taxon>
    </lineage>
</organism>
<accession>A0A0E0S773</accession>
<evidence type="ECO:0000313" key="2">
    <source>
        <dbReference type="EnsemblFungi" id="CEF79348"/>
    </source>
</evidence>
<name>A0A098DK71_GIBZE</name>